<dbReference type="InterPro" id="IPR001444">
    <property type="entry name" value="Flag_bb_rod_N"/>
</dbReference>
<evidence type="ECO:0000259" key="9">
    <source>
        <dbReference type="Pfam" id="PF00460"/>
    </source>
</evidence>
<evidence type="ECO:0000256" key="8">
    <source>
        <dbReference type="RuleBase" id="RU362116"/>
    </source>
</evidence>
<dbReference type="Pfam" id="PF06429">
    <property type="entry name" value="Flg_bbr_C"/>
    <property type="match status" value="1"/>
</dbReference>
<feature type="domain" description="Flagellar hook protein FlgE/F/G-like D1" evidence="11">
    <location>
        <begin position="96"/>
        <end position="160"/>
    </location>
</feature>
<dbReference type="PANTHER" id="PTHR30435">
    <property type="entry name" value="FLAGELLAR PROTEIN"/>
    <property type="match status" value="1"/>
</dbReference>
<sequence>MHPALWISKTGLDAQQTDIAVVSNNVANASTVGFKKSRAVFEDLLYQTVNQAGGVSAANTKLPNGLNIGAGTKVVATQKVFSQGNMITTDNSLDLMIEGPGFFEVQMPDGSSAYTRSGQFSLDESGKIVTSGSGFVVQPGIAIPEDASSITVSSEGEVSVKVSGEAENQILGQLNMADFINASGLEPQGQNLYIETGASGAPIEGTAALDGMGAIRQGALETSNVNVTEELVNLIESQRIYEMNSKVISAVDQMLSYVNQNL</sequence>
<dbReference type="InterPro" id="IPR020013">
    <property type="entry name" value="Flagellar_FlgE/F/G"/>
</dbReference>
<comment type="subcellular location">
    <subcellularLocation>
        <location evidence="1 8">Bacterial flagellum basal body</location>
    </subcellularLocation>
</comment>
<evidence type="ECO:0000256" key="6">
    <source>
        <dbReference type="ARBA" id="ARBA00032912"/>
    </source>
</evidence>
<feature type="domain" description="Flagellar basal-body/hook protein C-terminal" evidence="10">
    <location>
        <begin position="216"/>
        <end position="260"/>
    </location>
</feature>
<evidence type="ECO:0000259" key="10">
    <source>
        <dbReference type="Pfam" id="PF06429"/>
    </source>
</evidence>
<dbReference type="PANTHER" id="PTHR30435:SF19">
    <property type="entry name" value="FLAGELLAR BASAL-BODY ROD PROTEIN FLGG"/>
    <property type="match status" value="1"/>
</dbReference>
<protein>
    <recommendedName>
        <fullName evidence="3 7">Flagellar basal-body rod protein FlgG</fullName>
    </recommendedName>
    <alternativeName>
        <fullName evidence="6 8">Distal rod protein</fullName>
    </alternativeName>
</protein>
<evidence type="ECO:0000256" key="2">
    <source>
        <dbReference type="ARBA" id="ARBA00009677"/>
    </source>
</evidence>
<evidence type="ECO:0000313" key="12">
    <source>
        <dbReference type="EMBL" id="MCL1125450.1"/>
    </source>
</evidence>
<dbReference type="PROSITE" id="PS00588">
    <property type="entry name" value="FLAGELLA_BB_ROD"/>
    <property type="match status" value="1"/>
</dbReference>
<dbReference type="InterPro" id="IPR019776">
    <property type="entry name" value="Flagellar_basal_body_rod_CS"/>
</dbReference>
<feature type="domain" description="Flagellar basal body rod protein N-terminal" evidence="9">
    <location>
        <begin position="10"/>
        <end position="35"/>
    </location>
</feature>
<evidence type="ECO:0000256" key="4">
    <source>
        <dbReference type="ARBA" id="ARBA00023143"/>
    </source>
</evidence>
<proteinExistence type="inferred from homology"/>
<dbReference type="InterPro" id="IPR053967">
    <property type="entry name" value="LlgE_F_G-like_D1"/>
</dbReference>
<keyword evidence="12" id="KW-0282">Flagellum</keyword>
<dbReference type="InterPro" id="IPR012834">
    <property type="entry name" value="FlgG_G_neg"/>
</dbReference>
<comment type="similarity">
    <text evidence="2 8">Belongs to the flagella basal body rod proteins family.</text>
</comment>
<dbReference type="SUPFAM" id="SSF117143">
    <property type="entry name" value="Flagellar hook protein flgE"/>
    <property type="match status" value="1"/>
</dbReference>
<dbReference type="Proteomes" id="UP001203423">
    <property type="component" value="Unassembled WGS sequence"/>
</dbReference>
<dbReference type="NCBIfam" id="TIGR02488">
    <property type="entry name" value="flgG_G_neg"/>
    <property type="match status" value="1"/>
</dbReference>
<evidence type="ECO:0000256" key="3">
    <source>
        <dbReference type="ARBA" id="ARBA00017948"/>
    </source>
</evidence>
<evidence type="ECO:0000256" key="1">
    <source>
        <dbReference type="ARBA" id="ARBA00004117"/>
    </source>
</evidence>
<dbReference type="InterPro" id="IPR010930">
    <property type="entry name" value="Flg_bb/hook_C_dom"/>
</dbReference>
<evidence type="ECO:0000256" key="7">
    <source>
        <dbReference type="NCBIfam" id="TIGR02488"/>
    </source>
</evidence>
<keyword evidence="12" id="KW-0969">Cilium</keyword>
<keyword evidence="4 8" id="KW-0975">Bacterial flagellum</keyword>
<dbReference type="NCBIfam" id="TIGR03506">
    <property type="entry name" value="FlgEFG_subfam"/>
    <property type="match status" value="2"/>
</dbReference>
<dbReference type="EMBL" id="JAKIKS010000049">
    <property type="protein sequence ID" value="MCL1125450.1"/>
    <property type="molecule type" value="Genomic_DNA"/>
</dbReference>
<keyword evidence="12" id="KW-0966">Cell projection</keyword>
<evidence type="ECO:0000313" key="13">
    <source>
        <dbReference type="Proteomes" id="UP001203423"/>
    </source>
</evidence>
<dbReference type="Pfam" id="PF22692">
    <property type="entry name" value="LlgE_F_G_D1"/>
    <property type="match status" value="1"/>
</dbReference>
<comment type="caution">
    <text evidence="12">The sequence shown here is derived from an EMBL/GenBank/DDBJ whole genome shotgun (WGS) entry which is preliminary data.</text>
</comment>
<evidence type="ECO:0000256" key="5">
    <source>
        <dbReference type="ARBA" id="ARBA00025933"/>
    </source>
</evidence>
<organism evidence="12 13">
    <name type="scientific">Shewanella surugensis</name>
    <dbReference type="NCBI Taxonomy" id="212020"/>
    <lineage>
        <taxon>Bacteria</taxon>
        <taxon>Pseudomonadati</taxon>
        <taxon>Pseudomonadota</taxon>
        <taxon>Gammaproteobacteria</taxon>
        <taxon>Alteromonadales</taxon>
        <taxon>Shewanellaceae</taxon>
        <taxon>Shewanella</taxon>
    </lineage>
</organism>
<evidence type="ECO:0000259" key="11">
    <source>
        <dbReference type="Pfam" id="PF22692"/>
    </source>
</evidence>
<comment type="subunit">
    <text evidence="5 8">The basal body constitutes a major portion of the flagellar organelle and consists of four rings (L,P,S, and M) mounted on a central rod. The rod consists of about 26 subunits of FlgG in the distal portion, and FlgB, FlgC and FlgF are thought to build up the proximal portion of the rod with about 6 subunits each.</text>
</comment>
<keyword evidence="13" id="KW-1185">Reference proteome</keyword>
<accession>A0ABT0LCR6</accession>
<dbReference type="Pfam" id="PF00460">
    <property type="entry name" value="Flg_bb_rod"/>
    <property type="match status" value="1"/>
</dbReference>
<reference evidence="12 13" key="1">
    <citation type="submission" date="2022-01" db="EMBL/GenBank/DDBJ databases">
        <title>Whole genome-based taxonomy of the Shewanellaceae.</title>
        <authorList>
            <person name="Martin-Rodriguez A.J."/>
        </authorList>
    </citation>
    <scope>NUCLEOTIDE SEQUENCE [LARGE SCALE GENOMIC DNA]</scope>
    <source>
        <strain evidence="12 13">DSM 17177</strain>
    </source>
</reference>
<gene>
    <name evidence="12" type="primary">flgG</name>
    <name evidence="12" type="ORF">L2764_13410</name>
</gene>
<dbReference type="RefSeq" id="WP_248940764.1">
    <property type="nucleotide sequence ID" value="NZ_JAKIKS010000049.1"/>
</dbReference>
<dbReference type="InterPro" id="IPR037925">
    <property type="entry name" value="FlgE/F/G-like"/>
</dbReference>
<name>A0ABT0LCR6_9GAMM</name>